<name>A0A8S1F0H1_9PELO</name>
<dbReference type="AlphaFoldDB" id="A0A8S1F0H1"/>
<evidence type="ECO:0000313" key="3">
    <source>
        <dbReference type="Proteomes" id="UP000494206"/>
    </source>
</evidence>
<keyword evidence="1" id="KW-0175">Coiled coil</keyword>
<proteinExistence type="predicted"/>
<organism evidence="2 3">
    <name type="scientific">Caenorhabditis bovis</name>
    <dbReference type="NCBI Taxonomy" id="2654633"/>
    <lineage>
        <taxon>Eukaryota</taxon>
        <taxon>Metazoa</taxon>
        <taxon>Ecdysozoa</taxon>
        <taxon>Nematoda</taxon>
        <taxon>Chromadorea</taxon>
        <taxon>Rhabditida</taxon>
        <taxon>Rhabditina</taxon>
        <taxon>Rhabditomorpha</taxon>
        <taxon>Rhabditoidea</taxon>
        <taxon>Rhabditidae</taxon>
        <taxon>Peloderinae</taxon>
        <taxon>Caenorhabditis</taxon>
    </lineage>
</organism>
<reference evidence="2 3" key="1">
    <citation type="submission" date="2020-04" db="EMBL/GenBank/DDBJ databases">
        <authorList>
            <person name="Laetsch R D."/>
            <person name="Stevens L."/>
            <person name="Kumar S."/>
            <person name="Blaxter L. M."/>
        </authorList>
    </citation>
    <scope>NUCLEOTIDE SEQUENCE [LARGE SCALE GENOMIC DNA]</scope>
</reference>
<protein>
    <submittedName>
        <fullName evidence="2">Uncharacterized protein</fullName>
    </submittedName>
</protein>
<dbReference type="EMBL" id="CADEPM010000004">
    <property type="protein sequence ID" value="CAB3405172.1"/>
    <property type="molecule type" value="Genomic_DNA"/>
</dbReference>
<dbReference type="Proteomes" id="UP000494206">
    <property type="component" value="Unassembled WGS sequence"/>
</dbReference>
<evidence type="ECO:0000313" key="2">
    <source>
        <dbReference type="EMBL" id="CAB3405172.1"/>
    </source>
</evidence>
<feature type="coiled-coil region" evidence="1">
    <location>
        <begin position="104"/>
        <end position="131"/>
    </location>
</feature>
<keyword evidence="3" id="KW-1185">Reference proteome</keyword>
<comment type="caution">
    <text evidence="2">The sequence shown here is derived from an EMBL/GenBank/DDBJ whole genome shotgun (WGS) entry which is preliminary data.</text>
</comment>
<dbReference type="OrthoDB" id="5788704at2759"/>
<gene>
    <name evidence="2" type="ORF">CBOVIS_LOCUS7400</name>
</gene>
<accession>A0A8S1F0H1</accession>
<evidence type="ECO:0000256" key="1">
    <source>
        <dbReference type="SAM" id="Coils"/>
    </source>
</evidence>
<sequence length="233" mass="27105">MNMFQDEVWKYFLKVDPNFVPKTTELSRSEWEWLVKVEELMDSSFGRMIVNQGEDFIEIRIPLRSEMYNLTISRSAAFPENAPSINSKFIDGFEMGNWSKSSKLSELVAEFKNYSQIIDEALQELKEAQDDGFELKTVKIDDDEPSNLFAELQVPEFDEKISISIEFANPRNFPRLLRASNPARLANFNCERWNAELKIGANLLKLYRDFVAKSPPKIMEFETTNDEEALDFI</sequence>